<comment type="caution">
    <text evidence="2">The sequence shown here is derived from an EMBL/GenBank/DDBJ whole genome shotgun (WGS) entry which is preliminary data.</text>
</comment>
<gene>
    <name evidence="2" type="ORF">BSOLF_1977</name>
</gene>
<name>A0A2R6XYI2_9BACL</name>
<dbReference type="InterPro" id="IPR036397">
    <property type="entry name" value="RNaseH_sf"/>
</dbReference>
<dbReference type="PROSITE" id="PS50994">
    <property type="entry name" value="INTEGRASE"/>
    <property type="match status" value="1"/>
</dbReference>
<reference evidence="3" key="1">
    <citation type="journal article" date="2018" name="Sci. Rep.">
        <title>Lignite coal burning seam in the remote Altai Mountains harbors a hydrogen-driven thermophilic microbial community.</title>
        <authorList>
            <person name="Kadnikov V.V."/>
            <person name="Mardanov A.V."/>
            <person name="Ivasenko D.A."/>
            <person name="Antsiferov D.V."/>
            <person name="Beletsky A.V."/>
            <person name="Karnachuk O.V."/>
            <person name="Ravin N.V."/>
        </authorList>
    </citation>
    <scope>NUCLEOTIDE SEQUENCE [LARGE SCALE GENOMIC DNA]</scope>
</reference>
<dbReference type="AlphaFoldDB" id="A0A2R6XYI2"/>
<dbReference type="GO" id="GO:0015074">
    <property type="term" value="P:DNA integration"/>
    <property type="evidence" value="ECO:0007669"/>
    <property type="project" value="InterPro"/>
</dbReference>
<dbReference type="InterPro" id="IPR012337">
    <property type="entry name" value="RNaseH-like_sf"/>
</dbReference>
<organism evidence="2 3">
    <name type="scientific">Candidatus Carbonibacillus altaicus</name>
    <dbReference type="NCBI Taxonomy" id="2163959"/>
    <lineage>
        <taxon>Bacteria</taxon>
        <taxon>Bacillati</taxon>
        <taxon>Bacillota</taxon>
        <taxon>Bacilli</taxon>
        <taxon>Bacillales</taxon>
        <taxon>Candidatus Carbonibacillus</taxon>
    </lineage>
</organism>
<evidence type="ECO:0000259" key="1">
    <source>
        <dbReference type="PROSITE" id="PS50994"/>
    </source>
</evidence>
<feature type="domain" description="Integrase catalytic" evidence="1">
    <location>
        <begin position="3"/>
        <end position="120"/>
    </location>
</feature>
<dbReference type="GO" id="GO:0003676">
    <property type="term" value="F:nucleic acid binding"/>
    <property type="evidence" value="ECO:0007669"/>
    <property type="project" value="InterPro"/>
</dbReference>
<evidence type="ECO:0000313" key="2">
    <source>
        <dbReference type="EMBL" id="PTQ55470.1"/>
    </source>
</evidence>
<dbReference type="Proteomes" id="UP000244338">
    <property type="component" value="Unassembled WGS sequence"/>
</dbReference>
<sequence>MTVNRKPECFEIDASPYAWLEDRGGELTLHGIIDDATGMVVGALFRPTETREGYFSAMNEAIQQYGIPLGIYSDRHTIFRSPKETLTLEQELAGQTATDVRRFPIINKSRPEYMTFSQNS</sequence>
<dbReference type="Gene3D" id="3.30.420.10">
    <property type="entry name" value="Ribonuclease H-like superfamily/Ribonuclease H"/>
    <property type="match status" value="1"/>
</dbReference>
<protein>
    <submittedName>
        <fullName evidence="2">Mobile element protein</fullName>
    </submittedName>
</protein>
<evidence type="ECO:0000313" key="3">
    <source>
        <dbReference type="Proteomes" id="UP000244338"/>
    </source>
</evidence>
<dbReference type="SUPFAM" id="SSF53098">
    <property type="entry name" value="Ribonuclease H-like"/>
    <property type="match status" value="1"/>
</dbReference>
<dbReference type="InterPro" id="IPR001584">
    <property type="entry name" value="Integrase_cat-core"/>
</dbReference>
<proteinExistence type="predicted"/>
<dbReference type="EMBL" id="PEBX01000111">
    <property type="protein sequence ID" value="PTQ55470.1"/>
    <property type="molecule type" value="Genomic_DNA"/>
</dbReference>
<accession>A0A2R6XYI2</accession>